<accession>A0A519BFD6</accession>
<proteinExistence type="predicted"/>
<organism evidence="1 2">
    <name type="scientific">Acididesulfobacter guangdongensis</name>
    <dbReference type="NCBI Taxonomy" id="2597225"/>
    <lineage>
        <taxon>Bacteria</taxon>
        <taxon>Deltaproteobacteria</taxon>
        <taxon>Candidatus Acidulodesulfobacterales</taxon>
        <taxon>Candidatus Acididesulfobacter</taxon>
    </lineage>
</organism>
<evidence type="ECO:0000313" key="2">
    <source>
        <dbReference type="Proteomes" id="UP000316562"/>
    </source>
</evidence>
<reference evidence="1 2" key="1">
    <citation type="journal article" date="2019" name="ISME J.">
        <title>Insights into ecological role of a new deltaproteobacterial order Candidatus Acidulodesulfobacterales by metagenomics and metatranscriptomics.</title>
        <authorList>
            <person name="Tan S."/>
            <person name="Liu J."/>
            <person name="Fang Y."/>
            <person name="Hedlund B.P."/>
            <person name="Lian Z.H."/>
            <person name="Huang L.Y."/>
            <person name="Li J.T."/>
            <person name="Huang L.N."/>
            <person name="Li W.J."/>
            <person name="Jiang H.C."/>
            <person name="Dong H.L."/>
            <person name="Shu W.S."/>
        </authorList>
    </citation>
    <scope>NUCLEOTIDE SEQUENCE [LARGE SCALE GENOMIC DNA]</scope>
    <source>
        <strain evidence="1">AP2</strain>
    </source>
</reference>
<gene>
    <name evidence="1" type="ORF">EVJ46_07165</name>
</gene>
<comment type="caution">
    <text evidence="1">The sequence shown here is derived from an EMBL/GenBank/DDBJ whole genome shotgun (WGS) entry which is preliminary data.</text>
</comment>
<evidence type="ECO:0000313" key="1">
    <source>
        <dbReference type="EMBL" id="RZD15969.1"/>
    </source>
</evidence>
<dbReference type="EMBL" id="SGBC01000003">
    <property type="protein sequence ID" value="RZD15969.1"/>
    <property type="molecule type" value="Genomic_DNA"/>
</dbReference>
<sequence length="242" mass="28258">MPYILKNNKIDSRYEIKFFEIIRENLNTEKLGELYKLLDKKSGIIKNFISGLNSDSQNFEDILSLVFSIRRHKKKILDTISSENLIAAFSVFKGKKTQEIKVGKFLEIFAYDNVLVKRDLAFEILHFLEPENNILWTTWIYKPDNGTGSLPYMADFLKRTWDGNAYIMPFTLREMRDETDYLYELSYKNGFDIKPPFGADILMAYMYADYVFKMVYAESKSLSVGVPDGYTLMKKLLGVEKL</sequence>
<dbReference type="AlphaFoldDB" id="A0A519BFD6"/>
<name>A0A519BFD6_ACIG2</name>
<dbReference type="Proteomes" id="UP000316562">
    <property type="component" value="Unassembled WGS sequence"/>
</dbReference>
<protein>
    <submittedName>
        <fullName evidence="1">Uncharacterized protein</fullName>
    </submittedName>
</protein>